<keyword evidence="4" id="KW-0547">Nucleotide-binding</keyword>
<name>A0A6C0EKJ5_9ZZZZ</name>
<dbReference type="Gene3D" id="1.20.140.20">
    <property type="entry name" value="Alpha-ketoacid/pyruvate dehydrogenase kinase, N-terminal domain"/>
    <property type="match status" value="1"/>
</dbReference>
<evidence type="ECO:0000313" key="11">
    <source>
        <dbReference type="EMBL" id="QHT29252.1"/>
    </source>
</evidence>
<dbReference type="InterPro" id="IPR036890">
    <property type="entry name" value="HATPase_C_sf"/>
</dbReference>
<dbReference type="InterPro" id="IPR018955">
    <property type="entry name" value="BCDHK/PDK_N"/>
</dbReference>
<evidence type="ECO:0000256" key="2">
    <source>
        <dbReference type="ARBA" id="ARBA00006155"/>
    </source>
</evidence>
<evidence type="ECO:0000256" key="7">
    <source>
        <dbReference type="ARBA" id="ARBA00023128"/>
    </source>
</evidence>
<dbReference type="InterPro" id="IPR036784">
    <property type="entry name" value="AK/P_DHK_N_sf"/>
</dbReference>
<dbReference type="PROSITE" id="PS50109">
    <property type="entry name" value="HIS_KIN"/>
    <property type="match status" value="1"/>
</dbReference>
<feature type="domain" description="Histidine kinase" evidence="10">
    <location>
        <begin position="228"/>
        <end position="350"/>
    </location>
</feature>
<protein>
    <recommendedName>
        <fullName evidence="8">[pyruvate dehydrogenase (acetyl-transferring)] kinase</fullName>
        <ecNumber evidence="8">2.7.11.2</ecNumber>
    </recommendedName>
</protein>
<dbReference type="SUPFAM" id="SSF55874">
    <property type="entry name" value="ATPase domain of HSP90 chaperone/DNA topoisomerase II/histidine kinase"/>
    <property type="match status" value="1"/>
</dbReference>
<evidence type="ECO:0000256" key="8">
    <source>
        <dbReference type="ARBA" id="ARBA00039078"/>
    </source>
</evidence>
<evidence type="ECO:0000256" key="5">
    <source>
        <dbReference type="ARBA" id="ARBA00022777"/>
    </source>
</evidence>
<dbReference type="GO" id="GO:0005739">
    <property type="term" value="C:mitochondrion"/>
    <property type="evidence" value="ECO:0007669"/>
    <property type="project" value="UniProtKB-SubCell"/>
</dbReference>
<comment type="similarity">
    <text evidence="2">Belongs to the PDK/BCKDK protein kinase family.</text>
</comment>
<dbReference type="Pfam" id="PF10436">
    <property type="entry name" value="BCDHK_Adom3"/>
    <property type="match status" value="1"/>
</dbReference>
<comment type="subcellular location">
    <subcellularLocation>
        <location evidence="1">Mitochondrion</location>
    </subcellularLocation>
</comment>
<keyword evidence="5" id="KW-0418">Kinase</keyword>
<evidence type="ECO:0000256" key="9">
    <source>
        <dbReference type="ARBA" id="ARBA00048201"/>
    </source>
</evidence>
<dbReference type="EC" id="2.7.11.2" evidence="8"/>
<evidence type="ECO:0000256" key="4">
    <source>
        <dbReference type="ARBA" id="ARBA00022741"/>
    </source>
</evidence>
<dbReference type="Gene3D" id="3.30.565.10">
    <property type="entry name" value="Histidine kinase-like ATPase, C-terminal domain"/>
    <property type="match status" value="1"/>
</dbReference>
<dbReference type="GO" id="GO:0004740">
    <property type="term" value="F:pyruvate dehydrogenase (acetyl-transferring) kinase activity"/>
    <property type="evidence" value="ECO:0007669"/>
    <property type="project" value="UniProtKB-EC"/>
</dbReference>
<dbReference type="InterPro" id="IPR003594">
    <property type="entry name" value="HATPase_dom"/>
</dbReference>
<evidence type="ECO:0000256" key="1">
    <source>
        <dbReference type="ARBA" id="ARBA00004173"/>
    </source>
</evidence>
<dbReference type="AlphaFoldDB" id="A0A6C0EKJ5"/>
<dbReference type="SUPFAM" id="SSF69012">
    <property type="entry name" value="alpha-ketoacid dehydrogenase kinase, N-terminal domain"/>
    <property type="match status" value="1"/>
</dbReference>
<dbReference type="Pfam" id="PF02518">
    <property type="entry name" value="HATPase_c"/>
    <property type="match status" value="1"/>
</dbReference>
<comment type="catalytic activity">
    <reaction evidence="9">
        <text>L-seryl-[pyruvate dehydrogenase E1 alpha subunit] + ATP = O-phospho-L-seryl-[pyruvate dehydrogenase E1 alpha subunit] + ADP + H(+)</text>
        <dbReference type="Rhea" id="RHEA:23052"/>
        <dbReference type="Rhea" id="RHEA-COMP:13689"/>
        <dbReference type="Rhea" id="RHEA-COMP:13690"/>
        <dbReference type="ChEBI" id="CHEBI:15378"/>
        <dbReference type="ChEBI" id="CHEBI:29999"/>
        <dbReference type="ChEBI" id="CHEBI:30616"/>
        <dbReference type="ChEBI" id="CHEBI:83421"/>
        <dbReference type="ChEBI" id="CHEBI:456216"/>
        <dbReference type="EC" id="2.7.11.2"/>
    </reaction>
</comment>
<keyword evidence="7" id="KW-0496">Mitochondrion</keyword>
<dbReference type="EMBL" id="MN738874">
    <property type="protein sequence ID" value="QHT29252.1"/>
    <property type="molecule type" value="Genomic_DNA"/>
</dbReference>
<sequence length="357" mass="41323">MILRRYSSTITNIYNDINLLSKKPQNSINLNSLTEYGNLQNKEKVVQASQYLHNELPIRFAHKIKDLDSLPYDLYKNPYINTIRNWYISSFQDIINIKHPTDFTDSLKMVHTIETIYDRHSPTLITMANGIQSIKNEKNIDINEDQIQEFLNKFYMSRIGIRVLLNHYLMTFKDTNNCGIINMHCSPHNIVKDVIADINIMCLNSGIGSVPIEINTNLITFPYICSHLYYILFEVLKNSVKATYDFNKKITIPPINIKIYNDDNWIIIKISDLGGGISREAQLKMWNYFYTTSEHPINIMDNDFSINTPLSGFGYGLPITNLYLKYFGGHINICSNNQGTDAYILLRMNGDYDEPLL</sequence>
<dbReference type="InterPro" id="IPR005467">
    <property type="entry name" value="His_kinase_dom"/>
</dbReference>
<organism evidence="11">
    <name type="scientific">viral metagenome</name>
    <dbReference type="NCBI Taxonomy" id="1070528"/>
    <lineage>
        <taxon>unclassified sequences</taxon>
        <taxon>metagenomes</taxon>
        <taxon>organismal metagenomes</taxon>
    </lineage>
</organism>
<proteinExistence type="inferred from homology"/>
<dbReference type="InterPro" id="IPR039028">
    <property type="entry name" value="BCKD/PDK"/>
</dbReference>
<dbReference type="PANTHER" id="PTHR11947:SF3">
    <property type="entry name" value="[PYRUVATE DEHYDROGENASE (ACETYL-TRANSFERRING)] KINASE, MITOCHONDRIAL"/>
    <property type="match status" value="1"/>
</dbReference>
<keyword evidence="6" id="KW-0067">ATP-binding</keyword>
<accession>A0A6C0EKJ5</accession>
<dbReference type="GO" id="GO:0005524">
    <property type="term" value="F:ATP binding"/>
    <property type="evidence" value="ECO:0007669"/>
    <property type="project" value="UniProtKB-KW"/>
</dbReference>
<evidence type="ECO:0000256" key="3">
    <source>
        <dbReference type="ARBA" id="ARBA00022679"/>
    </source>
</evidence>
<evidence type="ECO:0000256" key="6">
    <source>
        <dbReference type="ARBA" id="ARBA00022840"/>
    </source>
</evidence>
<reference evidence="11" key="1">
    <citation type="journal article" date="2020" name="Nature">
        <title>Giant virus diversity and host interactions through global metagenomics.</title>
        <authorList>
            <person name="Schulz F."/>
            <person name="Roux S."/>
            <person name="Paez-Espino D."/>
            <person name="Jungbluth S."/>
            <person name="Walsh D.A."/>
            <person name="Denef V.J."/>
            <person name="McMahon K.D."/>
            <person name="Konstantinidis K.T."/>
            <person name="Eloe-Fadrosh E.A."/>
            <person name="Kyrpides N.C."/>
            <person name="Woyke T."/>
        </authorList>
    </citation>
    <scope>NUCLEOTIDE SEQUENCE</scope>
    <source>
        <strain evidence="11">GVMAG-M-3300001351-8</strain>
    </source>
</reference>
<dbReference type="PANTHER" id="PTHR11947">
    <property type="entry name" value="PYRUVATE DEHYDROGENASE KINASE"/>
    <property type="match status" value="1"/>
</dbReference>
<dbReference type="GO" id="GO:0010906">
    <property type="term" value="P:regulation of glucose metabolic process"/>
    <property type="evidence" value="ECO:0007669"/>
    <property type="project" value="TreeGrafter"/>
</dbReference>
<keyword evidence="3" id="KW-0808">Transferase</keyword>
<dbReference type="SMART" id="SM00387">
    <property type="entry name" value="HATPase_c"/>
    <property type="match status" value="1"/>
</dbReference>
<evidence type="ECO:0000259" key="10">
    <source>
        <dbReference type="PROSITE" id="PS50109"/>
    </source>
</evidence>